<accession>A0ACC3MJX9</accession>
<keyword evidence="2" id="KW-1185">Reference proteome</keyword>
<dbReference type="EMBL" id="JAUTXU010000226">
    <property type="protein sequence ID" value="KAK3697413.1"/>
    <property type="molecule type" value="Genomic_DNA"/>
</dbReference>
<organism evidence="1 2">
    <name type="scientific">Vermiconidia calcicola</name>
    <dbReference type="NCBI Taxonomy" id="1690605"/>
    <lineage>
        <taxon>Eukaryota</taxon>
        <taxon>Fungi</taxon>
        <taxon>Dikarya</taxon>
        <taxon>Ascomycota</taxon>
        <taxon>Pezizomycotina</taxon>
        <taxon>Dothideomycetes</taxon>
        <taxon>Dothideomycetidae</taxon>
        <taxon>Mycosphaerellales</taxon>
        <taxon>Extremaceae</taxon>
        <taxon>Vermiconidia</taxon>
    </lineage>
</organism>
<reference evidence="1" key="1">
    <citation type="submission" date="2023-07" db="EMBL/GenBank/DDBJ databases">
        <title>Black Yeasts Isolated from many extreme environments.</title>
        <authorList>
            <person name="Coleine C."/>
            <person name="Stajich J.E."/>
            <person name="Selbmann L."/>
        </authorList>
    </citation>
    <scope>NUCLEOTIDE SEQUENCE</scope>
    <source>
        <strain evidence="1">CCFEE 5714</strain>
    </source>
</reference>
<proteinExistence type="predicted"/>
<gene>
    <name evidence="1" type="ORF">LTR37_017475</name>
</gene>
<name>A0ACC3MJX9_9PEZI</name>
<dbReference type="Proteomes" id="UP001281147">
    <property type="component" value="Unassembled WGS sequence"/>
</dbReference>
<comment type="caution">
    <text evidence="1">The sequence shown here is derived from an EMBL/GenBank/DDBJ whole genome shotgun (WGS) entry which is preliminary data.</text>
</comment>
<protein>
    <submittedName>
        <fullName evidence="1">Uncharacterized protein</fullName>
    </submittedName>
</protein>
<evidence type="ECO:0000313" key="1">
    <source>
        <dbReference type="EMBL" id="KAK3697413.1"/>
    </source>
</evidence>
<sequence length="223" mass="24270">MSTSPFPEQQQKFFYFIPQGRGGCIACPNTTTLSIPQMATVGVGTHHCVTCVGVYFPMDGNKHFIAHIAARLMPPAATDEKDDKAWTPTAEQGEALAEFVKRRLAAYVGSSPHTPADDRWREKLILVCPRPDRGDQTDGTESRMTGYYVARGVLDFLGLVDTSIATGVDTSARGFIVDCMRGGTQTLSEGEAPQKYGWAEAARAPDGLGSRNIELKNGEWQIV</sequence>
<evidence type="ECO:0000313" key="2">
    <source>
        <dbReference type="Proteomes" id="UP001281147"/>
    </source>
</evidence>